<accession>A0A1W1BMR4</accession>
<comment type="subcellular location">
    <subcellularLocation>
        <location evidence="1">Cell membrane</location>
        <topology evidence="1">Multi-pass membrane protein</topology>
    </subcellularLocation>
</comment>
<evidence type="ECO:0000313" key="8">
    <source>
        <dbReference type="EMBL" id="SFV54796.1"/>
    </source>
</evidence>
<feature type="transmembrane region" description="Helical" evidence="6">
    <location>
        <begin position="23"/>
        <end position="42"/>
    </location>
</feature>
<dbReference type="InterPro" id="IPR051791">
    <property type="entry name" value="Pra-immunoreactive"/>
</dbReference>
<keyword evidence="2" id="KW-1003">Cell membrane</keyword>
<feature type="transmembrane region" description="Helical" evidence="6">
    <location>
        <begin position="62"/>
        <end position="82"/>
    </location>
</feature>
<dbReference type="EMBL" id="FPHH01000029">
    <property type="protein sequence ID" value="SFV54796.1"/>
    <property type="molecule type" value="Genomic_DNA"/>
</dbReference>
<evidence type="ECO:0000256" key="1">
    <source>
        <dbReference type="ARBA" id="ARBA00004651"/>
    </source>
</evidence>
<evidence type="ECO:0000256" key="5">
    <source>
        <dbReference type="ARBA" id="ARBA00023136"/>
    </source>
</evidence>
<evidence type="ECO:0000256" key="4">
    <source>
        <dbReference type="ARBA" id="ARBA00022989"/>
    </source>
</evidence>
<protein>
    <recommendedName>
        <fullName evidence="7">RDD domain-containing protein</fullName>
    </recommendedName>
</protein>
<feature type="transmembrane region" description="Helical" evidence="6">
    <location>
        <begin position="111"/>
        <end position="130"/>
    </location>
</feature>
<evidence type="ECO:0000256" key="2">
    <source>
        <dbReference type="ARBA" id="ARBA00022475"/>
    </source>
</evidence>
<dbReference type="InterPro" id="IPR010432">
    <property type="entry name" value="RDD"/>
</dbReference>
<dbReference type="AlphaFoldDB" id="A0A1W1BMR4"/>
<dbReference type="PANTHER" id="PTHR36115">
    <property type="entry name" value="PROLINE-RICH ANTIGEN HOMOLOG-RELATED"/>
    <property type="match status" value="1"/>
</dbReference>
<dbReference type="Pfam" id="PF06271">
    <property type="entry name" value="RDD"/>
    <property type="match status" value="1"/>
</dbReference>
<evidence type="ECO:0000256" key="6">
    <source>
        <dbReference type="SAM" id="Phobius"/>
    </source>
</evidence>
<dbReference type="PANTHER" id="PTHR36115:SF4">
    <property type="entry name" value="MEMBRANE PROTEIN"/>
    <property type="match status" value="1"/>
</dbReference>
<evidence type="ECO:0000259" key="7">
    <source>
        <dbReference type="Pfam" id="PF06271"/>
    </source>
</evidence>
<reference evidence="8" key="1">
    <citation type="submission" date="2016-10" db="EMBL/GenBank/DDBJ databases">
        <authorList>
            <person name="de Groot N.N."/>
        </authorList>
    </citation>
    <scope>NUCLEOTIDE SEQUENCE</scope>
</reference>
<keyword evidence="5 6" id="KW-0472">Membrane</keyword>
<proteinExistence type="predicted"/>
<evidence type="ECO:0000256" key="3">
    <source>
        <dbReference type="ARBA" id="ARBA00022692"/>
    </source>
</evidence>
<keyword evidence="4 6" id="KW-1133">Transmembrane helix</keyword>
<sequence length="149" mass="17169">MNENIEDILHRENLTLASIQKRAVAFFIDETLLSFLLIIAMWDAFVNAKTTQDIILLTNSYLFEYLLMKIAYQTFFVMQYGATLGKLAMKIRVIEIATLANPSFGVSFNRAIFRVISEMLFYLGFLWGVMNPTRQTWHDKTAKTLVVNA</sequence>
<name>A0A1W1BMR4_9ZZZZ</name>
<dbReference type="GO" id="GO:0005886">
    <property type="term" value="C:plasma membrane"/>
    <property type="evidence" value="ECO:0007669"/>
    <property type="project" value="UniProtKB-SubCell"/>
</dbReference>
<organism evidence="8">
    <name type="scientific">hydrothermal vent metagenome</name>
    <dbReference type="NCBI Taxonomy" id="652676"/>
    <lineage>
        <taxon>unclassified sequences</taxon>
        <taxon>metagenomes</taxon>
        <taxon>ecological metagenomes</taxon>
    </lineage>
</organism>
<gene>
    <name evidence="8" type="ORF">MNB_SM-5-957</name>
</gene>
<keyword evidence="3 6" id="KW-0812">Transmembrane</keyword>
<feature type="domain" description="RDD" evidence="7">
    <location>
        <begin position="17"/>
        <end position="143"/>
    </location>
</feature>